<dbReference type="PANTHER" id="PTHR10362">
    <property type="entry name" value="HISTIDINE AMMONIA-LYASE"/>
    <property type="match status" value="1"/>
</dbReference>
<dbReference type="Proteomes" id="UP000255425">
    <property type="component" value="Unassembled WGS sequence"/>
</dbReference>
<dbReference type="EC" id="4.3.1.3" evidence="2"/>
<organism evidence="2 3">
    <name type="scientific">Staphylococcus saccharolyticus</name>
    <dbReference type="NCBI Taxonomy" id="33028"/>
    <lineage>
        <taxon>Bacteria</taxon>
        <taxon>Bacillati</taxon>
        <taxon>Bacillota</taxon>
        <taxon>Bacilli</taxon>
        <taxon>Bacillales</taxon>
        <taxon>Staphylococcaceae</taxon>
        <taxon>Staphylococcus</taxon>
    </lineage>
</organism>
<dbReference type="InterPro" id="IPR008948">
    <property type="entry name" value="L-Aspartase-like"/>
</dbReference>
<proteinExistence type="predicted"/>
<dbReference type="EMBL" id="UHDZ01000001">
    <property type="protein sequence ID" value="SUM66801.1"/>
    <property type="molecule type" value="Genomic_DNA"/>
</dbReference>
<protein>
    <submittedName>
        <fullName evidence="2">Histidine ammonia-lyase</fullName>
        <ecNumber evidence="2">4.3.1.3</ecNumber>
    </submittedName>
</protein>
<evidence type="ECO:0000313" key="3">
    <source>
        <dbReference type="Proteomes" id="UP000255425"/>
    </source>
</evidence>
<keyword evidence="1 2" id="KW-0456">Lyase</keyword>
<name>A0A380GZP3_9STAP</name>
<dbReference type="InterPro" id="IPR001106">
    <property type="entry name" value="Aromatic_Lyase"/>
</dbReference>
<dbReference type="AlphaFoldDB" id="A0A380GZP3"/>
<dbReference type="Gene3D" id="1.20.200.10">
    <property type="entry name" value="Fumarase/aspartase (Central domain)"/>
    <property type="match status" value="1"/>
</dbReference>
<sequence length="196" mass="22001">MNAANDNPLIFDEGDKTFVISGGNFHCRSIAFTLDHLKLGVSELANVSKRCLERLVNPQLNGDLPAFLNPEPVLQSGAMIMQYAAASLVSENKTLIHPASVDSIPSSANQEDHVSMGTIASRHGYQMIENTRRMIAMEYIVVLQAVEEKGINQLSPKTYEKYIEYRKIVPSITKDRQFHKDIEVVSQYLKAHAYYE</sequence>
<accession>A0A380GZP3</accession>
<reference evidence="2 3" key="1">
    <citation type="submission" date="2018-06" db="EMBL/GenBank/DDBJ databases">
        <authorList>
            <consortium name="Pathogen Informatics"/>
            <person name="Doyle S."/>
        </authorList>
    </citation>
    <scope>NUCLEOTIDE SEQUENCE [LARGE SCALE GENOMIC DNA]</scope>
    <source>
        <strain evidence="2 3">NCTC11807</strain>
    </source>
</reference>
<dbReference type="Pfam" id="PF00221">
    <property type="entry name" value="Lyase_aromatic"/>
    <property type="match status" value="1"/>
</dbReference>
<dbReference type="GO" id="GO:0004397">
    <property type="term" value="F:histidine ammonia-lyase activity"/>
    <property type="evidence" value="ECO:0007669"/>
    <property type="project" value="UniProtKB-EC"/>
</dbReference>
<evidence type="ECO:0000256" key="1">
    <source>
        <dbReference type="ARBA" id="ARBA00023239"/>
    </source>
</evidence>
<dbReference type="SUPFAM" id="SSF48557">
    <property type="entry name" value="L-aspartase-like"/>
    <property type="match status" value="1"/>
</dbReference>
<gene>
    <name evidence="2" type="primary">hutH_2</name>
    <name evidence="2" type="ORF">NCTC11807_00009</name>
</gene>
<keyword evidence="3" id="KW-1185">Reference proteome</keyword>
<evidence type="ECO:0000313" key="2">
    <source>
        <dbReference type="EMBL" id="SUM66801.1"/>
    </source>
</evidence>